<feature type="chain" id="PRO_5041425347" evidence="1">
    <location>
        <begin position="20"/>
        <end position="104"/>
    </location>
</feature>
<organism evidence="2 3">
    <name type="scientific">Podarcis lilfordi</name>
    <name type="common">Lilford's wall lizard</name>
    <dbReference type="NCBI Taxonomy" id="74358"/>
    <lineage>
        <taxon>Eukaryota</taxon>
        <taxon>Metazoa</taxon>
        <taxon>Chordata</taxon>
        <taxon>Craniata</taxon>
        <taxon>Vertebrata</taxon>
        <taxon>Euteleostomi</taxon>
        <taxon>Lepidosauria</taxon>
        <taxon>Squamata</taxon>
        <taxon>Bifurcata</taxon>
        <taxon>Unidentata</taxon>
        <taxon>Episquamata</taxon>
        <taxon>Laterata</taxon>
        <taxon>Lacertibaenia</taxon>
        <taxon>Lacertidae</taxon>
        <taxon>Podarcis</taxon>
    </lineage>
</organism>
<protein>
    <submittedName>
        <fullName evidence="2">Uncharacterized protein</fullName>
    </submittedName>
</protein>
<keyword evidence="3" id="KW-1185">Reference proteome</keyword>
<accession>A0AA35PU79</accession>
<gene>
    <name evidence="2" type="ORF">PODLI_1B007847</name>
</gene>
<dbReference type="Proteomes" id="UP001178461">
    <property type="component" value="Chromosome 16"/>
</dbReference>
<dbReference type="AlphaFoldDB" id="A0AA35PU79"/>
<keyword evidence="1" id="KW-0732">Signal</keyword>
<dbReference type="EMBL" id="OX395143">
    <property type="protein sequence ID" value="CAI5798113.1"/>
    <property type="molecule type" value="Genomic_DNA"/>
</dbReference>
<name>A0AA35PU79_9SAUR</name>
<proteinExistence type="predicted"/>
<evidence type="ECO:0000313" key="2">
    <source>
        <dbReference type="EMBL" id="CAI5798113.1"/>
    </source>
</evidence>
<evidence type="ECO:0000313" key="3">
    <source>
        <dbReference type="Proteomes" id="UP001178461"/>
    </source>
</evidence>
<feature type="signal peptide" evidence="1">
    <location>
        <begin position="1"/>
        <end position="19"/>
    </location>
</feature>
<reference evidence="2" key="1">
    <citation type="submission" date="2022-12" db="EMBL/GenBank/DDBJ databases">
        <authorList>
            <person name="Alioto T."/>
            <person name="Alioto T."/>
            <person name="Gomez Garrido J."/>
        </authorList>
    </citation>
    <scope>NUCLEOTIDE SEQUENCE</scope>
</reference>
<evidence type="ECO:0000256" key="1">
    <source>
        <dbReference type="SAM" id="SignalP"/>
    </source>
</evidence>
<sequence length="104" mass="11945">MLFIQVLLGVFFQLHSSSAVSKDIFMDTMLEANAIPDDTEASVQEIPEGPRVVQTPLRSQQEKRSIEERLGLYHTLPKRRERIGFYKGRPISSKVDSFRLKKPL</sequence>